<protein>
    <recommendedName>
        <fullName evidence="5">Secreted protein</fullName>
    </recommendedName>
</protein>
<feature type="signal peptide" evidence="2">
    <location>
        <begin position="1"/>
        <end position="22"/>
    </location>
</feature>
<organism evidence="3 4">
    <name type="scientific">Hohenbuehelia grisea</name>
    <dbReference type="NCBI Taxonomy" id="104357"/>
    <lineage>
        <taxon>Eukaryota</taxon>
        <taxon>Fungi</taxon>
        <taxon>Dikarya</taxon>
        <taxon>Basidiomycota</taxon>
        <taxon>Agaricomycotina</taxon>
        <taxon>Agaricomycetes</taxon>
        <taxon>Agaricomycetidae</taxon>
        <taxon>Agaricales</taxon>
        <taxon>Pleurotineae</taxon>
        <taxon>Pleurotaceae</taxon>
        <taxon>Hohenbuehelia</taxon>
    </lineage>
</organism>
<evidence type="ECO:0000256" key="1">
    <source>
        <dbReference type="SAM" id="MobiDB-lite"/>
    </source>
</evidence>
<feature type="region of interest" description="Disordered" evidence="1">
    <location>
        <begin position="24"/>
        <end position="70"/>
    </location>
</feature>
<accession>A0ABR3JIL0</accession>
<evidence type="ECO:0008006" key="5">
    <source>
        <dbReference type="Google" id="ProtNLM"/>
    </source>
</evidence>
<keyword evidence="2" id="KW-0732">Signal</keyword>
<evidence type="ECO:0000313" key="3">
    <source>
        <dbReference type="EMBL" id="KAL0955464.1"/>
    </source>
</evidence>
<comment type="caution">
    <text evidence="3">The sequence shown here is derived from an EMBL/GenBank/DDBJ whole genome shotgun (WGS) entry which is preliminary data.</text>
</comment>
<feature type="chain" id="PRO_5046773914" description="Secreted protein" evidence="2">
    <location>
        <begin position="23"/>
        <end position="96"/>
    </location>
</feature>
<reference evidence="4" key="1">
    <citation type="submission" date="2024-06" db="EMBL/GenBank/DDBJ databases">
        <title>Multi-omics analyses provide insights into the biosynthesis of the anticancer antibiotic pleurotin in Hohenbuehelia grisea.</title>
        <authorList>
            <person name="Weaver J.A."/>
            <person name="Alberti F."/>
        </authorList>
    </citation>
    <scope>NUCLEOTIDE SEQUENCE [LARGE SCALE GENOMIC DNA]</scope>
    <source>
        <strain evidence="4">T-177</strain>
    </source>
</reference>
<feature type="compositionally biased region" description="Basic and acidic residues" evidence="1">
    <location>
        <begin position="43"/>
        <end position="52"/>
    </location>
</feature>
<name>A0ABR3JIL0_9AGAR</name>
<evidence type="ECO:0000256" key="2">
    <source>
        <dbReference type="SAM" id="SignalP"/>
    </source>
</evidence>
<proteinExistence type="predicted"/>
<evidence type="ECO:0000313" key="4">
    <source>
        <dbReference type="Proteomes" id="UP001556367"/>
    </source>
</evidence>
<dbReference type="Proteomes" id="UP001556367">
    <property type="component" value="Unassembled WGS sequence"/>
</dbReference>
<sequence length="96" mass="10410">MSRLLWFIAGAGAATWWTRSRSTNDITDRRGCGRHGTSNSTRSEVESFDASHRTPLPPMASQDKEGGSLNLSVPCEGAEASLDTVLLALRAMKVIF</sequence>
<dbReference type="EMBL" id="JASNQZ010000006">
    <property type="protein sequence ID" value="KAL0955464.1"/>
    <property type="molecule type" value="Genomic_DNA"/>
</dbReference>
<gene>
    <name evidence="3" type="ORF">HGRIS_001705</name>
</gene>
<keyword evidence="4" id="KW-1185">Reference proteome</keyword>